<feature type="compositionally biased region" description="Pro residues" evidence="1">
    <location>
        <begin position="23"/>
        <end position="37"/>
    </location>
</feature>
<accession>A0A9P6DTR3</accession>
<feature type="compositionally biased region" description="Polar residues" evidence="1">
    <location>
        <begin position="1"/>
        <end position="13"/>
    </location>
</feature>
<feature type="compositionally biased region" description="Polar residues" evidence="1">
    <location>
        <begin position="435"/>
        <end position="469"/>
    </location>
</feature>
<protein>
    <submittedName>
        <fullName evidence="2">Uncharacterized protein</fullName>
    </submittedName>
</protein>
<feature type="region of interest" description="Disordered" evidence="1">
    <location>
        <begin position="137"/>
        <end position="214"/>
    </location>
</feature>
<feature type="compositionally biased region" description="Basic and acidic residues" evidence="1">
    <location>
        <begin position="391"/>
        <end position="404"/>
    </location>
</feature>
<comment type="caution">
    <text evidence="2">The sequence shown here is derived from an EMBL/GenBank/DDBJ whole genome shotgun (WGS) entry which is preliminary data.</text>
</comment>
<proteinExistence type="predicted"/>
<organism evidence="2 3">
    <name type="scientific">Hydnum rufescens UP504</name>
    <dbReference type="NCBI Taxonomy" id="1448309"/>
    <lineage>
        <taxon>Eukaryota</taxon>
        <taxon>Fungi</taxon>
        <taxon>Dikarya</taxon>
        <taxon>Basidiomycota</taxon>
        <taxon>Agaricomycotina</taxon>
        <taxon>Agaricomycetes</taxon>
        <taxon>Cantharellales</taxon>
        <taxon>Hydnaceae</taxon>
        <taxon>Hydnum</taxon>
    </lineage>
</organism>
<feature type="compositionally biased region" description="Polar residues" evidence="1">
    <location>
        <begin position="246"/>
        <end position="273"/>
    </location>
</feature>
<dbReference type="Proteomes" id="UP000886523">
    <property type="component" value="Unassembled WGS sequence"/>
</dbReference>
<feature type="region of interest" description="Disordered" evidence="1">
    <location>
        <begin position="314"/>
        <end position="348"/>
    </location>
</feature>
<feature type="compositionally biased region" description="Polar residues" evidence="1">
    <location>
        <begin position="381"/>
        <end position="390"/>
    </location>
</feature>
<dbReference type="AlphaFoldDB" id="A0A9P6DTR3"/>
<dbReference type="EMBL" id="MU128959">
    <property type="protein sequence ID" value="KAF9514566.1"/>
    <property type="molecule type" value="Genomic_DNA"/>
</dbReference>
<feature type="compositionally biased region" description="Basic and acidic residues" evidence="1">
    <location>
        <begin position="183"/>
        <end position="204"/>
    </location>
</feature>
<sequence length="555" mass="60204">MVVSSPDLSPKNQPSSLPSRPSFLPPKPPTPSKPPKNPALSGELPVPISPTPVQPTPVDLNDIEQQRKQELMARRAVLQSLKGKSNPGPSLFASNSSTFGRDEEALKATEEALSIRRLLAADPPEVFRPDLARSVSNFSDRLPIPSSPSVQALPPPQAQSSGRQESSTTDDMQIDMFIADAITRNEDLPKNIQREAEESPRDAMEVEQALQSTEKEEYTAFSGLAFSRNSGIQDSRLDMGHHLGNGSVTPGTSGPSTLVQHRPSENGNSSSFATPPVPGSPTSVSSPPISFQSRVNATAPTSLKRIGKRPVAADFVDYTPGDQPRSRFDPAYNEAAPPHHKRRKHFGPVVSHRLVIDVSDGEAGTDEEDDHIPEPRPLSDLNGSVIQTPAESHREGSAPVDDDKLKLLEEKQKEILRMRELIRSMEEKKRRTALAESTSSGEGEATRSVSEATTDSSTSVLRPPSTNSIHPPHQRISGVSAPPAPSFTVKTEDLSPDFMTGVESHGKRDSRSTAADSSSTVTMSNFPSSSCASQLWYLSWTLTIHLSRHHRPHSF</sequence>
<evidence type="ECO:0000313" key="2">
    <source>
        <dbReference type="EMBL" id="KAF9514566.1"/>
    </source>
</evidence>
<gene>
    <name evidence="2" type="ORF">BS47DRAFT_859696</name>
</gene>
<feature type="compositionally biased region" description="Basic and acidic residues" evidence="1">
    <location>
        <begin position="64"/>
        <end position="73"/>
    </location>
</feature>
<evidence type="ECO:0000313" key="3">
    <source>
        <dbReference type="Proteomes" id="UP000886523"/>
    </source>
</evidence>
<name>A0A9P6DTR3_9AGAM</name>
<evidence type="ECO:0000256" key="1">
    <source>
        <dbReference type="SAM" id="MobiDB-lite"/>
    </source>
</evidence>
<feature type="compositionally biased region" description="Polar residues" evidence="1">
    <location>
        <begin position="289"/>
        <end position="301"/>
    </location>
</feature>
<feature type="region of interest" description="Disordered" evidence="1">
    <location>
        <begin position="1"/>
        <end position="105"/>
    </location>
</feature>
<feature type="region of interest" description="Disordered" evidence="1">
    <location>
        <begin position="361"/>
        <end position="404"/>
    </location>
</feature>
<dbReference type="OrthoDB" id="3270652at2759"/>
<feature type="region of interest" description="Disordered" evidence="1">
    <location>
        <begin position="427"/>
        <end position="528"/>
    </location>
</feature>
<feature type="compositionally biased region" description="Acidic residues" evidence="1">
    <location>
        <begin position="361"/>
        <end position="371"/>
    </location>
</feature>
<reference evidence="2" key="1">
    <citation type="journal article" date="2020" name="Nat. Commun.">
        <title>Large-scale genome sequencing of mycorrhizal fungi provides insights into the early evolution of symbiotic traits.</title>
        <authorList>
            <person name="Miyauchi S."/>
            <person name="Kiss E."/>
            <person name="Kuo A."/>
            <person name="Drula E."/>
            <person name="Kohler A."/>
            <person name="Sanchez-Garcia M."/>
            <person name="Morin E."/>
            <person name="Andreopoulos B."/>
            <person name="Barry K.W."/>
            <person name="Bonito G."/>
            <person name="Buee M."/>
            <person name="Carver A."/>
            <person name="Chen C."/>
            <person name="Cichocki N."/>
            <person name="Clum A."/>
            <person name="Culley D."/>
            <person name="Crous P.W."/>
            <person name="Fauchery L."/>
            <person name="Girlanda M."/>
            <person name="Hayes R.D."/>
            <person name="Keri Z."/>
            <person name="LaButti K."/>
            <person name="Lipzen A."/>
            <person name="Lombard V."/>
            <person name="Magnuson J."/>
            <person name="Maillard F."/>
            <person name="Murat C."/>
            <person name="Nolan M."/>
            <person name="Ohm R.A."/>
            <person name="Pangilinan J."/>
            <person name="Pereira M.F."/>
            <person name="Perotto S."/>
            <person name="Peter M."/>
            <person name="Pfister S."/>
            <person name="Riley R."/>
            <person name="Sitrit Y."/>
            <person name="Stielow J.B."/>
            <person name="Szollosi G."/>
            <person name="Zifcakova L."/>
            <person name="Stursova M."/>
            <person name="Spatafora J.W."/>
            <person name="Tedersoo L."/>
            <person name="Vaario L.M."/>
            <person name="Yamada A."/>
            <person name="Yan M."/>
            <person name="Wang P."/>
            <person name="Xu J."/>
            <person name="Bruns T."/>
            <person name="Baldrian P."/>
            <person name="Vilgalys R."/>
            <person name="Dunand C."/>
            <person name="Henrissat B."/>
            <person name="Grigoriev I.V."/>
            <person name="Hibbett D."/>
            <person name="Nagy L.G."/>
            <person name="Martin F.M."/>
        </authorList>
    </citation>
    <scope>NUCLEOTIDE SEQUENCE</scope>
    <source>
        <strain evidence="2">UP504</strain>
    </source>
</reference>
<feature type="compositionally biased region" description="Polar residues" evidence="1">
    <location>
        <begin position="158"/>
        <end position="171"/>
    </location>
</feature>
<keyword evidence="3" id="KW-1185">Reference proteome</keyword>
<feature type="region of interest" description="Disordered" evidence="1">
    <location>
        <begin position="234"/>
        <end position="302"/>
    </location>
</feature>